<evidence type="ECO:0000259" key="3">
    <source>
        <dbReference type="SMART" id="SM00858"/>
    </source>
</evidence>
<comment type="similarity">
    <text evidence="1">Belongs to the UxaA family.</text>
</comment>
<keyword evidence="2" id="KW-0456">Lyase</keyword>
<sequence length="550" mass="59415">MNQNCLQIHPKDNIAVALRDIKKFSVLHINLITVEVKNDIKSKHKFALHDLKTGDEIIMYGVLVGVANQPISKGSAITVDNIGHAAGDFKPKQSTFVWNPPNIDKWKNRTFMGYHRADGKVGTSNYWVVVPLTFCENNNLDIIKEAILEPLGYLPKRDFFINTKTLVDSYKAGNSIQELLEKPIMLDAEEMIENRVFPNVDGIKFLKHEGGCGGTREDAEALCNLLAGYITNPNVAGATILSLGCQNAQISMIREAISKRDPLFSKPIYILEQQQSKSVESFISESVKKTFLGLVEANTIERKPAPLSKLILGLECGGSDGFSGISANPALGYASDILAALGGSPILAEFPELHGVEQDLINRCVSNKSAERFTSLIQTYSEKALNVGSSFEKNPSPGNIKDGLVTDAMKSAGAAKKGGTSPVTDVLDYTEPVTKRGLNLLCTPGNDVESTTALAGSGANIIVFTTGLGTPTGNPIAPVIKVSSNTSLAEKMKDIIDLNAGTIISGEDSIETKGEEILEYIIQVASGKRVPKAVQLNQNDFIPWKRGISL</sequence>
<dbReference type="InterPro" id="IPR044144">
    <property type="entry name" value="SAF_UxaA/GarD"/>
</dbReference>
<dbReference type="Proteomes" id="UP001595841">
    <property type="component" value="Unassembled WGS sequence"/>
</dbReference>
<keyword evidence="5" id="KW-1185">Reference proteome</keyword>
<reference evidence="5" key="1">
    <citation type="journal article" date="2019" name="Int. J. Syst. Evol. Microbiol.">
        <title>The Global Catalogue of Microorganisms (GCM) 10K type strain sequencing project: providing services to taxonomists for standard genome sequencing and annotation.</title>
        <authorList>
            <consortium name="The Broad Institute Genomics Platform"/>
            <consortium name="The Broad Institute Genome Sequencing Center for Infectious Disease"/>
            <person name="Wu L."/>
            <person name="Ma J."/>
        </authorList>
    </citation>
    <scope>NUCLEOTIDE SEQUENCE [LARGE SCALE GENOMIC DNA]</scope>
    <source>
        <strain evidence="5">CGMCC 1.15774</strain>
    </source>
</reference>
<dbReference type="InterPro" id="IPR007392">
    <property type="entry name" value="GD_AH_second"/>
</dbReference>
<dbReference type="PANTHER" id="PTHR30536:SF5">
    <property type="entry name" value="ALTRONATE DEHYDRATASE"/>
    <property type="match status" value="1"/>
</dbReference>
<name>A0ABV8PM61_9FLAO</name>
<evidence type="ECO:0000256" key="2">
    <source>
        <dbReference type="ARBA" id="ARBA00023239"/>
    </source>
</evidence>
<gene>
    <name evidence="4" type="ORF">ACFOWS_13990</name>
</gene>
<dbReference type="Pfam" id="PF04295">
    <property type="entry name" value="GD_AH_second"/>
    <property type="match status" value="1"/>
</dbReference>
<dbReference type="InterPro" id="IPR052172">
    <property type="entry name" value="UxaA_altronate/galactarate_dh"/>
</dbReference>
<accession>A0ABV8PM61</accession>
<dbReference type="EMBL" id="JBHSCL010000009">
    <property type="protein sequence ID" value="MFC4221258.1"/>
    <property type="molecule type" value="Genomic_DNA"/>
</dbReference>
<dbReference type="GO" id="GO:0016787">
    <property type="term" value="F:hydrolase activity"/>
    <property type="evidence" value="ECO:0007669"/>
    <property type="project" value="UniProtKB-KW"/>
</dbReference>
<comment type="caution">
    <text evidence="4">The sequence shown here is derived from an EMBL/GenBank/DDBJ whole genome shotgun (WGS) entry which is preliminary data.</text>
</comment>
<dbReference type="Pfam" id="PF20629">
    <property type="entry name" value="GD_AH_C"/>
    <property type="match status" value="1"/>
</dbReference>
<proteinExistence type="inferred from homology"/>
<evidence type="ECO:0000313" key="4">
    <source>
        <dbReference type="EMBL" id="MFC4221258.1"/>
    </source>
</evidence>
<dbReference type="InterPro" id="IPR048332">
    <property type="entry name" value="GD_AH_C"/>
</dbReference>
<dbReference type="InterPro" id="IPR013974">
    <property type="entry name" value="SAF"/>
</dbReference>
<dbReference type="PANTHER" id="PTHR30536">
    <property type="entry name" value="ALTRONATE/GALACTARATE DEHYDRATASE"/>
    <property type="match status" value="1"/>
</dbReference>
<dbReference type="Pfam" id="PF08666">
    <property type="entry name" value="SAF"/>
    <property type="match status" value="1"/>
</dbReference>
<feature type="domain" description="SAF" evidence="3">
    <location>
        <begin position="12"/>
        <end position="83"/>
    </location>
</feature>
<keyword evidence="4" id="KW-0378">Hydrolase</keyword>
<dbReference type="CDD" id="cd11613">
    <property type="entry name" value="SAF_AH_GD"/>
    <property type="match status" value="1"/>
</dbReference>
<organism evidence="4 5">
    <name type="scientific">Flagellimonas marina</name>
    <dbReference type="NCBI Taxonomy" id="1775168"/>
    <lineage>
        <taxon>Bacteria</taxon>
        <taxon>Pseudomonadati</taxon>
        <taxon>Bacteroidota</taxon>
        <taxon>Flavobacteriia</taxon>
        <taxon>Flavobacteriales</taxon>
        <taxon>Flavobacteriaceae</taxon>
        <taxon>Flagellimonas</taxon>
    </lineage>
</organism>
<evidence type="ECO:0000256" key="1">
    <source>
        <dbReference type="ARBA" id="ARBA00010986"/>
    </source>
</evidence>
<protein>
    <submittedName>
        <fullName evidence="4">UxaA family hydrolase</fullName>
    </submittedName>
</protein>
<evidence type="ECO:0000313" key="5">
    <source>
        <dbReference type="Proteomes" id="UP001595841"/>
    </source>
</evidence>
<dbReference type="Gene3D" id="2.30.130.110">
    <property type="match status" value="1"/>
</dbReference>
<dbReference type="RefSeq" id="WP_379765688.1">
    <property type="nucleotide sequence ID" value="NZ_JBHSCL010000009.1"/>
</dbReference>
<dbReference type="SMART" id="SM00858">
    <property type="entry name" value="SAF"/>
    <property type="match status" value="1"/>
</dbReference>